<evidence type="ECO:0000313" key="3">
    <source>
        <dbReference type="Proteomes" id="UP001195624"/>
    </source>
</evidence>
<name>A0ABS4P4X7_9GAMM</name>
<reference evidence="2 3" key="1">
    <citation type="submission" date="2021-03" db="EMBL/GenBank/DDBJ databases">
        <authorList>
            <person name="D'Agostino P."/>
            <person name="Huntemann M."/>
            <person name="Clum A."/>
            <person name="Spunde A."/>
            <person name="Palaniappan K."/>
            <person name="Ritter S."/>
            <person name="Mikhailova N."/>
            <person name="Chen I.-M."/>
            <person name="Stamatis D."/>
            <person name="Reddy T."/>
            <person name="O'Malley R."/>
            <person name="Daum C."/>
            <person name="Shapiro N."/>
            <person name="Ivanova N."/>
            <person name="Kyrpides N."/>
            <person name="Woyke T."/>
        </authorList>
    </citation>
    <scope>NUCLEOTIDE SEQUENCE [LARGE SCALE GENOMIC DNA]</scope>
    <source>
        <strain evidence="2 3">WS4403</strain>
    </source>
</reference>
<evidence type="ECO:0000256" key="1">
    <source>
        <dbReference type="SAM" id="MobiDB-lite"/>
    </source>
</evidence>
<evidence type="ECO:0000313" key="2">
    <source>
        <dbReference type="EMBL" id="MBP2167008.1"/>
    </source>
</evidence>
<dbReference type="Proteomes" id="UP001195624">
    <property type="component" value="Unassembled WGS sequence"/>
</dbReference>
<dbReference type="EMBL" id="JAGGMQ010000001">
    <property type="protein sequence ID" value="MBP2167008.1"/>
    <property type="molecule type" value="Genomic_DNA"/>
</dbReference>
<feature type="region of interest" description="Disordered" evidence="1">
    <location>
        <begin position="37"/>
        <end position="65"/>
    </location>
</feature>
<feature type="compositionally biased region" description="Basic residues" evidence="1">
    <location>
        <begin position="54"/>
        <end position="65"/>
    </location>
</feature>
<proteinExistence type="predicted"/>
<dbReference type="NCBIfam" id="TIGR01635">
    <property type="entry name" value="tail_comp_S"/>
    <property type="match status" value="1"/>
</dbReference>
<reference evidence="3" key="2">
    <citation type="submission" date="2023-07" db="EMBL/GenBank/DDBJ databases">
        <title>Genome mining of underrepresented organisms for secondary metabolites.</title>
        <authorList>
            <person name="D'Agostino P.M."/>
        </authorList>
    </citation>
    <scope>NUCLEOTIDE SEQUENCE [LARGE SCALE GENOMIC DNA]</scope>
    <source>
        <strain evidence="3">WS4403</strain>
    </source>
</reference>
<gene>
    <name evidence="2" type="ORF">J2125_000200</name>
</gene>
<organism evidence="2 3">
    <name type="scientific">Winslowiella toletana</name>
    <dbReference type="NCBI Taxonomy" id="92490"/>
    <lineage>
        <taxon>Bacteria</taxon>
        <taxon>Pseudomonadati</taxon>
        <taxon>Pseudomonadota</taxon>
        <taxon>Gammaproteobacteria</taxon>
        <taxon>Enterobacterales</taxon>
        <taxon>Erwiniaceae</taxon>
        <taxon>Winslowiella</taxon>
    </lineage>
</organism>
<keyword evidence="3" id="KW-1185">Reference proteome</keyword>
<comment type="caution">
    <text evidence="2">The sequence shown here is derived from an EMBL/GenBank/DDBJ whole genome shotgun (WGS) entry which is preliminary data.</text>
</comment>
<protein>
    <submittedName>
        <fullName evidence="2">Phage virion morphogenesis protein</fullName>
    </submittedName>
</protein>
<dbReference type="Pfam" id="PF05069">
    <property type="entry name" value="Phage_tail_S"/>
    <property type="match status" value="1"/>
</dbReference>
<dbReference type="RefSeq" id="WP_017802842.1">
    <property type="nucleotide sequence ID" value="NZ_JAGGMQ010000001.1"/>
</dbReference>
<accession>A0ABS4P4X7</accession>
<dbReference type="InterPro" id="IPR006522">
    <property type="entry name" value="Phage_virion_morphogenesis"/>
</dbReference>
<sequence>MSELQPFIDRLSALINNLSPQARKQIATAVARKLRVSQQQNIKRQQAPDGTPFKPRKTQPIRKKKGRIRREMFAKLRTAKYMKAKGTANDATVEFAGRVQRMARVHHYGLRDRPVRGAEDVQYEARPLLGFNENDIQKVQEIIIQKLASSN</sequence>